<protein>
    <recommendedName>
        <fullName evidence="3">beta-lactamase</fullName>
        <ecNumber evidence="3">3.5.2.6</ecNumber>
    </recommendedName>
</protein>
<dbReference type="InterPro" id="IPR012338">
    <property type="entry name" value="Beta-lactam/transpept-like"/>
</dbReference>
<evidence type="ECO:0000256" key="2">
    <source>
        <dbReference type="ARBA" id="ARBA00009009"/>
    </source>
</evidence>
<dbReference type="PANTHER" id="PTHR35333:SF3">
    <property type="entry name" value="BETA-LACTAMASE-TYPE TRANSPEPTIDASE FOLD CONTAINING PROTEIN"/>
    <property type="match status" value="1"/>
</dbReference>
<dbReference type="Proteomes" id="UP000272888">
    <property type="component" value="Unassembled WGS sequence"/>
</dbReference>
<dbReference type="Gene3D" id="3.40.710.10">
    <property type="entry name" value="DD-peptidase/beta-lactamase superfamily"/>
    <property type="match status" value="1"/>
</dbReference>
<evidence type="ECO:0000256" key="5">
    <source>
        <dbReference type="SAM" id="SignalP"/>
    </source>
</evidence>
<reference evidence="8" key="1">
    <citation type="submission" date="2018-09" db="EMBL/GenBank/DDBJ databases">
        <authorList>
            <person name="Livingstone P.G."/>
            <person name="Whitworth D.E."/>
        </authorList>
    </citation>
    <scope>NUCLEOTIDE SEQUENCE [LARGE SCALE GENOMIC DNA]</scope>
    <source>
        <strain evidence="8">CA051B</strain>
    </source>
</reference>
<dbReference type="InterPro" id="IPR045155">
    <property type="entry name" value="Beta-lactam_cat"/>
</dbReference>
<dbReference type="Pfam" id="PF13354">
    <property type="entry name" value="Beta-lactamase2"/>
    <property type="match status" value="1"/>
</dbReference>
<evidence type="ECO:0000313" key="8">
    <source>
        <dbReference type="Proteomes" id="UP000272888"/>
    </source>
</evidence>
<evidence type="ECO:0000256" key="1">
    <source>
        <dbReference type="ARBA" id="ARBA00001526"/>
    </source>
</evidence>
<accession>A0A3A8PYN5</accession>
<dbReference type="RefSeq" id="WP_120643598.1">
    <property type="nucleotide sequence ID" value="NZ_RAWB01000103.1"/>
</dbReference>
<organism evidence="7 8">
    <name type="scientific">Corallococcus llansteffanensis</name>
    <dbReference type="NCBI Taxonomy" id="2316731"/>
    <lineage>
        <taxon>Bacteria</taxon>
        <taxon>Pseudomonadati</taxon>
        <taxon>Myxococcota</taxon>
        <taxon>Myxococcia</taxon>
        <taxon>Myxococcales</taxon>
        <taxon>Cystobacterineae</taxon>
        <taxon>Myxococcaceae</taxon>
        <taxon>Corallococcus</taxon>
    </lineage>
</organism>
<keyword evidence="8" id="KW-1185">Reference proteome</keyword>
<comment type="similarity">
    <text evidence="2">Belongs to the class-A beta-lactamase family.</text>
</comment>
<dbReference type="GO" id="GO:0046677">
    <property type="term" value="P:response to antibiotic"/>
    <property type="evidence" value="ECO:0007669"/>
    <property type="project" value="InterPro"/>
</dbReference>
<name>A0A3A8PYN5_9BACT</name>
<dbReference type="InterPro" id="IPR000871">
    <property type="entry name" value="Beta-lactam_class-A"/>
</dbReference>
<feature type="chain" id="PRO_5017209547" description="beta-lactamase" evidence="5">
    <location>
        <begin position="26"/>
        <end position="375"/>
    </location>
</feature>
<keyword evidence="7" id="KW-0378">Hydrolase</keyword>
<evidence type="ECO:0000256" key="3">
    <source>
        <dbReference type="ARBA" id="ARBA00012865"/>
    </source>
</evidence>
<comment type="caution">
    <text evidence="7">The sequence shown here is derived from an EMBL/GenBank/DDBJ whole genome shotgun (WGS) entry which is preliminary data.</text>
</comment>
<gene>
    <name evidence="7" type="ORF">D7V93_12410</name>
</gene>
<feature type="domain" description="Beta-lactamase class A catalytic" evidence="6">
    <location>
        <begin position="56"/>
        <end position="322"/>
    </location>
</feature>
<evidence type="ECO:0000256" key="4">
    <source>
        <dbReference type="SAM" id="MobiDB-lite"/>
    </source>
</evidence>
<dbReference type="PANTHER" id="PTHR35333">
    <property type="entry name" value="BETA-LACTAMASE"/>
    <property type="match status" value="1"/>
</dbReference>
<sequence length="375" mass="40051">MRGGIGSSGGWLSLLVTLLGAPAGAAPAVPEPPPWRAVLNEGVEAAARDFDGALTLYVRDVRTGEEYAFNASTPMYLSSAIKVAVMLEVLRQVDTRTLALDRPVVFGPDDVRDGMHPLAKVPSGTSLTVAALLDAMMVHSDNAAADLLIGQVGIDNVNAGLERRGVRFGPLVSLLEDRRHVYAKLDPKGAALGPTQVRELGRSNSLASRAEALSRVLGHMPAWTGDALESAFDAYYVEGTNSAPMREVGRLLEQVARCVGLSPAACEHAKALLRRCDTGRARIRAGLPDTAVWAHKTGTQHRRACDVGLLEWEHGPSLVVAACARDFRRVSDAERLLARLGRTLARAFQRTPGRTDSFSARNARDAAGASGRRTP</sequence>
<feature type="signal peptide" evidence="5">
    <location>
        <begin position="1"/>
        <end position="25"/>
    </location>
</feature>
<keyword evidence="5" id="KW-0732">Signal</keyword>
<evidence type="ECO:0000259" key="6">
    <source>
        <dbReference type="Pfam" id="PF13354"/>
    </source>
</evidence>
<evidence type="ECO:0000313" key="7">
    <source>
        <dbReference type="EMBL" id="RKH60998.1"/>
    </source>
</evidence>
<proteinExistence type="inferred from homology"/>
<dbReference type="GO" id="GO:0008800">
    <property type="term" value="F:beta-lactamase activity"/>
    <property type="evidence" value="ECO:0007669"/>
    <property type="project" value="UniProtKB-EC"/>
</dbReference>
<dbReference type="GO" id="GO:0030655">
    <property type="term" value="P:beta-lactam antibiotic catabolic process"/>
    <property type="evidence" value="ECO:0007669"/>
    <property type="project" value="InterPro"/>
</dbReference>
<dbReference type="SUPFAM" id="SSF56601">
    <property type="entry name" value="beta-lactamase/transpeptidase-like"/>
    <property type="match status" value="1"/>
</dbReference>
<feature type="region of interest" description="Disordered" evidence="4">
    <location>
        <begin position="351"/>
        <end position="375"/>
    </location>
</feature>
<dbReference type="AlphaFoldDB" id="A0A3A8PYN5"/>
<comment type="catalytic activity">
    <reaction evidence="1">
        <text>a beta-lactam + H2O = a substituted beta-amino acid</text>
        <dbReference type="Rhea" id="RHEA:20401"/>
        <dbReference type="ChEBI" id="CHEBI:15377"/>
        <dbReference type="ChEBI" id="CHEBI:35627"/>
        <dbReference type="ChEBI" id="CHEBI:140347"/>
        <dbReference type="EC" id="3.5.2.6"/>
    </reaction>
</comment>
<dbReference type="EC" id="3.5.2.6" evidence="3"/>
<dbReference type="EMBL" id="RAWB01000103">
    <property type="protein sequence ID" value="RKH60998.1"/>
    <property type="molecule type" value="Genomic_DNA"/>
</dbReference>